<dbReference type="AlphaFoldDB" id="A0A2X3HHJ1"/>
<evidence type="ECO:0000313" key="2">
    <source>
        <dbReference type="EMBL" id="STS80209.1"/>
    </source>
</evidence>
<dbReference type="EMBL" id="UAWQ01000019">
    <property type="protein sequence ID" value="SQC48259.1"/>
    <property type="molecule type" value="Genomic_DNA"/>
</dbReference>
<protein>
    <submittedName>
        <fullName evidence="1">Uncharacterized protein</fullName>
    </submittedName>
</protein>
<name>A0A2X3HHJ1_KLEPN</name>
<evidence type="ECO:0000313" key="4">
    <source>
        <dbReference type="Proteomes" id="UP000254938"/>
    </source>
</evidence>
<evidence type="ECO:0000313" key="1">
    <source>
        <dbReference type="EMBL" id="SQC48259.1"/>
    </source>
</evidence>
<dbReference type="Proteomes" id="UP000254938">
    <property type="component" value="Unassembled WGS sequence"/>
</dbReference>
<organism evidence="1 3">
    <name type="scientific">Klebsiella pneumoniae</name>
    <dbReference type="NCBI Taxonomy" id="573"/>
    <lineage>
        <taxon>Bacteria</taxon>
        <taxon>Pseudomonadati</taxon>
        <taxon>Pseudomonadota</taxon>
        <taxon>Gammaproteobacteria</taxon>
        <taxon>Enterobacterales</taxon>
        <taxon>Enterobacteriaceae</taxon>
        <taxon>Klebsiella/Raoultella group</taxon>
        <taxon>Klebsiella</taxon>
        <taxon>Klebsiella pneumoniae complex</taxon>
    </lineage>
</organism>
<dbReference type="Proteomes" id="UP000251721">
    <property type="component" value="Unassembled WGS sequence"/>
</dbReference>
<accession>A0A2X3HHJ1</accession>
<proteinExistence type="predicted"/>
<dbReference type="EMBL" id="UGKQ01000007">
    <property type="protein sequence ID" value="STS80209.1"/>
    <property type="molecule type" value="Genomic_DNA"/>
</dbReference>
<sequence>MRFRGLDMNIRRPLTQGLFEDLVDPFGDIFRPVVLRQLRLLFLGLQTLIHLLLAPAFNVDPLLRREA</sequence>
<gene>
    <name evidence="1" type="ORF">NCTC13465_04450</name>
    <name evidence="2" type="ORF">NCTC9140_01911</name>
</gene>
<evidence type="ECO:0000313" key="3">
    <source>
        <dbReference type="Proteomes" id="UP000251721"/>
    </source>
</evidence>
<reference evidence="3 4" key="1">
    <citation type="submission" date="2018-06" db="EMBL/GenBank/DDBJ databases">
        <authorList>
            <consortium name="Pathogen Informatics"/>
            <person name="Doyle S."/>
        </authorList>
    </citation>
    <scope>NUCLEOTIDE SEQUENCE [LARGE SCALE GENOMIC DNA]</scope>
    <source>
        <strain evidence="1 3">NCTC13465</strain>
        <strain evidence="2 4">NCTC9140</strain>
    </source>
</reference>